<keyword evidence="2" id="KW-1185">Reference proteome</keyword>
<protein>
    <submittedName>
        <fullName evidence="1">Uncharacterized protein</fullName>
    </submittedName>
</protein>
<dbReference type="Proteomes" id="UP000294564">
    <property type="component" value="Unassembled WGS sequence"/>
</dbReference>
<reference evidence="1 2" key="1">
    <citation type="submission" date="2019-03" db="EMBL/GenBank/DDBJ databases">
        <title>Genomic Encyclopedia of Type Strains, Phase IV (KMG-IV): sequencing the most valuable type-strain genomes for metagenomic binning, comparative biology and taxonomic classification.</title>
        <authorList>
            <person name="Goeker M."/>
        </authorList>
    </citation>
    <scope>NUCLEOTIDE SEQUENCE [LARGE SCALE GENOMIC DNA]</scope>
    <source>
        <strain evidence="1 2">DSM 14836</strain>
    </source>
</reference>
<dbReference type="AlphaFoldDB" id="A0A4R2NYE1"/>
<proteinExistence type="predicted"/>
<name>A0A4R2NYE1_9FLAO</name>
<evidence type="ECO:0000313" key="1">
    <source>
        <dbReference type="EMBL" id="TCP26748.1"/>
    </source>
</evidence>
<dbReference type="EMBL" id="SLXM01000002">
    <property type="protein sequence ID" value="TCP26748.1"/>
    <property type="molecule type" value="Genomic_DNA"/>
</dbReference>
<sequence>MNARLTILASFLTVFLGFQQITAQKVIAKKGSGIEYKEDKKEINDLNSITAPSNAVTINVKASTKDKKEAKDKITSVKKVEKLIKQKKLLRFRNKRKKEDTKCFKEAKKPCDADKKE</sequence>
<evidence type="ECO:0000313" key="2">
    <source>
        <dbReference type="Proteomes" id="UP000294564"/>
    </source>
</evidence>
<accession>A0A4R2NYE1</accession>
<dbReference type="RefSeq" id="WP_132793479.1">
    <property type="nucleotide sequence ID" value="NZ_SLXM01000002.1"/>
</dbReference>
<comment type="caution">
    <text evidence="1">The sequence shown here is derived from an EMBL/GenBank/DDBJ whole genome shotgun (WGS) entry which is preliminary data.</text>
</comment>
<dbReference type="OrthoDB" id="9990619at2"/>
<gene>
    <name evidence="1" type="ORF">EV195_10287</name>
</gene>
<organism evidence="1 2">
    <name type="scientific">Tenacibaculum skagerrakense</name>
    <dbReference type="NCBI Taxonomy" id="186571"/>
    <lineage>
        <taxon>Bacteria</taxon>
        <taxon>Pseudomonadati</taxon>
        <taxon>Bacteroidota</taxon>
        <taxon>Flavobacteriia</taxon>
        <taxon>Flavobacteriales</taxon>
        <taxon>Flavobacteriaceae</taxon>
        <taxon>Tenacibaculum</taxon>
    </lineage>
</organism>